<evidence type="ECO:0000313" key="1">
    <source>
        <dbReference type="EMBL" id="MFD2639926.1"/>
    </source>
</evidence>
<name>A0ABW5QDP3_9BACI</name>
<gene>
    <name evidence="1" type="ORF">ACFSW4_13740</name>
</gene>
<organism evidence="1 2">
    <name type="scientific">Piscibacillus salipiscarius</name>
    <dbReference type="NCBI Taxonomy" id="299480"/>
    <lineage>
        <taxon>Bacteria</taxon>
        <taxon>Bacillati</taxon>
        <taxon>Bacillota</taxon>
        <taxon>Bacilli</taxon>
        <taxon>Bacillales</taxon>
        <taxon>Bacillaceae</taxon>
        <taxon>Piscibacillus</taxon>
    </lineage>
</organism>
<sequence>MSDDGFITLSNEFKHLEDDYMKLGKMYNEWKNKYGEHLSINYVDPKNVGSVASYLFKQAQAGMITYKKAILYLFTKIKLNAIFVNGYYLENIDDFDKIVKQTHEVGVKHG</sequence>
<comment type="caution">
    <text evidence="1">The sequence shown here is derived from an EMBL/GenBank/DDBJ whole genome shotgun (WGS) entry which is preliminary data.</text>
</comment>
<dbReference type="Proteomes" id="UP001597452">
    <property type="component" value="Unassembled WGS sequence"/>
</dbReference>
<dbReference type="EMBL" id="JBHUMZ010000049">
    <property type="protein sequence ID" value="MFD2639926.1"/>
    <property type="molecule type" value="Genomic_DNA"/>
</dbReference>
<reference evidence="2" key="1">
    <citation type="journal article" date="2019" name="Int. J. Syst. Evol. Microbiol.">
        <title>The Global Catalogue of Microorganisms (GCM) 10K type strain sequencing project: providing services to taxonomists for standard genome sequencing and annotation.</title>
        <authorList>
            <consortium name="The Broad Institute Genomics Platform"/>
            <consortium name="The Broad Institute Genome Sequencing Center for Infectious Disease"/>
            <person name="Wu L."/>
            <person name="Ma J."/>
        </authorList>
    </citation>
    <scope>NUCLEOTIDE SEQUENCE [LARGE SCALE GENOMIC DNA]</scope>
    <source>
        <strain evidence="2">TISTR 1571</strain>
    </source>
</reference>
<protein>
    <submittedName>
        <fullName evidence="1">Uncharacterized protein</fullName>
    </submittedName>
</protein>
<proteinExistence type="predicted"/>
<keyword evidence="2" id="KW-1185">Reference proteome</keyword>
<accession>A0ABW5QDP3</accession>
<dbReference type="RefSeq" id="WP_377329980.1">
    <property type="nucleotide sequence ID" value="NZ_JBHUMZ010000049.1"/>
</dbReference>
<evidence type="ECO:0000313" key="2">
    <source>
        <dbReference type="Proteomes" id="UP001597452"/>
    </source>
</evidence>